<dbReference type="Proteomes" id="UP000184304">
    <property type="component" value="Unassembled WGS sequence"/>
</dbReference>
<accession>A0A1L9NE65</accession>
<evidence type="ECO:0000313" key="2">
    <source>
        <dbReference type="Proteomes" id="UP000184304"/>
    </source>
</evidence>
<evidence type="ECO:0000313" key="1">
    <source>
        <dbReference type="EMBL" id="OJI87541.1"/>
    </source>
</evidence>
<reference evidence="2" key="1">
    <citation type="journal article" date="2017" name="Genome Biol.">
        <title>Comparative genomics reveals high biological diversity and specific adaptations in the industrially and medically important fungal genus Aspergillus.</title>
        <authorList>
            <person name="de Vries R.P."/>
            <person name="Riley R."/>
            <person name="Wiebenga A."/>
            <person name="Aguilar-Osorio G."/>
            <person name="Amillis S."/>
            <person name="Uchima C.A."/>
            <person name="Anderluh G."/>
            <person name="Asadollahi M."/>
            <person name="Askin M."/>
            <person name="Barry K."/>
            <person name="Battaglia E."/>
            <person name="Bayram O."/>
            <person name="Benocci T."/>
            <person name="Braus-Stromeyer S.A."/>
            <person name="Caldana C."/>
            <person name="Canovas D."/>
            <person name="Cerqueira G.C."/>
            <person name="Chen F."/>
            <person name="Chen W."/>
            <person name="Choi C."/>
            <person name="Clum A."/>
            <person name="Dos Santos R.A."/>
            <person name="Damasio A.R."/>
            <person name="Diallinas G."/>
            <person name="Emri T."/>
            <person name="Fekete E."/>
            <person name="Flipphi M."/>
            <person name="Freyberg S."/>
            <person name="Gallo A."/>
            <person name="Gournas C."/>
            <person name="Habgood R."/>
            <person name="Hainaut M."/>
            <person name="Harispe M.L."/>
            <person name="Henrissat B."/>
            <person name="Hilden K.S."/>
            <person name="Hope R."/>
            <person name="Hossain A."/>
            <person name="Karabika E."/>
            <person name="Karaffa L."/>
            <person name="Karanyi Z."/>
            <person name="Krasevec N."/>
            <person name="Kuo A."/>
            <person name="Kusch H."/>
            <person name="LaButti K."/>
            <person name="Lagendijk E.L."/>
            <person name="Lapidus A."/>
            <person name="Levasseur A."/>
            <person name="Lindquist E."/>
            <person name="Lipzen A."/>
            <person name="Logrieco A.F."/>
            <person name="MacCabe A."/>
            <person name="Maekelae M.R."/>
            <person name="Malavazi I."/>
            <person name="Melin P."/>
            <person name="Meyer V."/>
            <person name="Mielnichuk N."/>
            <person name="Miskei M."/>
            <person name="Molnar A.P."/>
            <person name="Mule G."/>
            <person name="Ngan C.Y."/>
            <person name="Orejas M."/>
            <person name="Orosz E."/>
            <person name="Ouedraogo J.P."/>
            <person name="Overkamp K.M."/>
            <person name="Park H.-S."/>
            <person name="Perrone G."/>
            <person name="Piumi F."/>
            <person name="Punt P.J."/>
            <person name="Ram A.F."/>
            <person name="Ramon A."/>
            <person name="Rauscher S."/>
            <person name="Record E."/>
            <person name="Riano-Pachon D.M."/>
            <person name="Robert V."/>
            <person name="Roehrig J."/>
            <person name="Ruller R."/>
            <person name="Salamov A."/>
            <person name="Salih N.S."/>
            <person name="Samson R.A."/>
            <person name="Sandor E."/>
            <person name="Sanguinetti M."/>
            <person name="Schuetze T."/>
            <person name="Sepcic K."/>
            <person name="Shelest E."/>
            <person name="Sherlock G."/>
            <person name="Sophianopoulou V."/>
            <person name="Squina F.M."/>
            <person name="Sun H."/>
            <person name="Susca A."/>
            <person name="Todd R.B."/>
            <person name="Tsang A."/>
            <person name="Unkles S.E."/>
            <person name="van de Wiele N."/>
            <person name="van Rossen-Uffink D."/>
            <person name="Oliveira J.V."/>
            <person name="Vesth T.C."/>
            <person name="Visser J."/>
            <person name="Yu J.-H."/>
            <person name="Zhou M."/>
            <person name="Andersen M.R."/>
            <person name="Archer D.B."/>
            <person name="Baker S.E."/>
            <person name="Benoit I."/>
            <person name="Brakhage A.A."/>
            <person name="Braus G.H."/>
            <person name="Fischer R."/>
            <person name="Frisvad J.C."/>
            <person name="Goldman G.H."/>
            <person name="Houbraken J."/>
            <person name="Oakley B."/>
            <person name="Pocsi I."/>
            <person name="Scazzocchio C."/>
            <person name="Seiboth B."/>
            <person name="vanKuyk P.A."/>
            <person name="Wortman J."/>
            <person name="Dyer P.S."/>
            <person name="Grigoriev I.V."/>
        </authorList>
    </citation>
    <scope>NUCLEOTIDE SEQUENCE [LARGE SCALE GENOMIC DNA]</scope>
    <source>
        <strain evidence="2">CBS 134.48</strain>
    </source>
</reference>
<name>A0A1L9NE65_ASPTC</name>
<dbReference type="VEuPathDB" id="FungiDB:ASPTUDRAFT_428281"/>
<proteinExistence type="predicted"/>
<dbReference type="AlphaFoldDB" id="A0A1L9NE65"/>
<dbReference type="EMBL" id="KV878182">
    <property type="protein sequence ID" value="OJI87541.1"/>
    <property type="molecule type" value="Genomic_DNA"/>
</dbReference>
<gene>
    <name evidence="1" type="ORF">ASPTUDRAFT_428281</name>
</gene>
<protein>
    <submittedName>
        <fullName evidence="1">Uncharacterized protein</fullName>
    </submittedName>
</protein>
<organism evidence="1 2">
    <name type="scientific">Aspergillus tubingensis (strain CBS 134.48)</name>
    <dbReference type="NCBI Taxonomy" id="767770"/>
    <lineage>
        <taxon>Eukaryota</taxon>
        <taxon>Fungi</taxon>
        <taxon>Dikarya</taxon>
        <taxon>Ascomycota</taxon>
        <taxon>Pezizomycotina</taxon>
        <taxon>Eurotiomycetes</taxon>
        <taxon>Eurotiomycetidae</taxon>
        <taxon>Eurotiales</taxon>
        <taxon>Aspergillaceae</taxon>
        <taxon>Aspergillus</taxon>
        <taxon>Aspergillus subgen. Circumdati</taxon>
    </lineage>
</organism>
<sequence>MRVARYPRCLSLSISMTEAIASHLIHPACPVPPSPLRRIDLSLCHGIMVLVTGHAHFKGHRIHGFFAHKVVSAHLQVRECLLSCCVKVEDIVFSWKIHLLARPCFEASGTILTHPSHTLREFSLHLDDPLNLLKTEHHNALNWYTRLCFFNLNRNHSLNC</sequence>
<keyword evidence="2" id="KW-1185">Reference proteome</keyword>